<accession>A0ABQ4DUH6</accession>
<evidence type="ECO:0000313" key="3">
    <source>
        <dbReference type="Proteomes" id="UP000646749"/>
    </source>
</evidence>
<name>A0ABQ4DUH6_9ACTN</name>
<evidence type="ECO:0000313" key="2">
    <source>
        <dbReference type="EMBL" id="GIG86105.1"/>
    </source>
</evidence>
<proteinExistence type="predicted"/>
<reference evidence="2 3" key="1">
    <citation type="submission" date="2021-01" db="EMBL/GenBank/DDBJ databases">
        <title>Whole genome shotgun sequence of Plantactinospora endophytica NBRC 110450.</title>
        <authorList>
            <person name="Komaki H."/>
            <person name="Tamura T."/>
        </authorList>
    </citation>
    <scope>NUCLEOTIDE SEQUENCE [LARGE SCALE GENOMIC DNA]</scope>
    <source>
        <strain evidence="2 3">NBRC 110450</strain>
    </source>
</reference>
<dbReference type="Proteomes" id="UP000646749">
    <property type="component" value="Unassembled WGS sequence"/>
</dbReference>
<protein>
    <submittedName>
        <fullName evidence="2">Uncharacterized protein</fullName>
    </submittedName>
</protein>
<evidence type="ECO:0000256" key="1">
    <source>
        <dbReference type="SAM" id="MobiDB-lite"/>
    </source>
</evidence>
<gene>
    <name evidence="2" type="ORF">Pen02_10410</name>
</gene>
<keyword evidence="3" id="KW-1185">Reference proteome</keyword>
<organism evidence="2 3">
    <name type="scientific">Plantactinospora endophytica</name>
    <dbReference type="NCBI Taxonomy" id="673535"/>
    <lineage>
        <taxon>Bacteria</taxon>
        <taxon>Bacillati</taxon>
        <taxon>Actinomycetota</taxon>
        <taxon>Actinomycetes</taxon>
        <taxon>Micromonosporales</taxon>
        <taxon>Micromonosporaceae</taxon>
        <taxon>Plantactinospora</taxon>
    </lineage>
</organism>
<feature type="region of interest" description="Disordered" evidence="1">
    <location>
        <begin position="123"/>
        <end position="173"/>
    </location>
</feature>
<feature type="compositionally biased region" description="Low complexity" evidence="1">
    <location>
        <begin position="123"/>
        <end position="136"/>
    </location>
</feature>
<dbReference type="EMBL" id="BONW01000002">
    <property type="protein sequence ID" value="GIG86105.1"/>
    <property type="molecule type" value="Genomic_DNA"/>
</dbReference>
<sequence>MTEAPLPPEPSDHVDLTDPSNPDGHLNPRGYAADIRGEPHDEDEGEFKCRMSFKLSWTWRIGGQVLAPSKLPTWLALRSDVTLPPTIALGIWLGSGAMPGTTATLGAVVAAILVATSLFGDRPAPSADRPARSASPGRPPRPLPHRRWARDLPGRPARSPAARTPPPGLSATEVAVLRRAQLFG</sequence>
<comment type="caution">
    <text evidence="2">The sequence shown here is derived from an EMBL/GenBank/DDBJ whole genome shotgun (WGS) entry which is preliminary data.</text>
</comment>
<feature type="region of interest" description="Disordered" evidence="1">
    <location>
        <begin position="1"/>
        <end position="43"/>
    </location>
</feature>